<sequence length="61" mass="7389">MINGKLYFSEVTHCYYLVNGDSYHYYETFRNTLWQKSINNAALLFYSRIDLRLLGNNFRLK</sequence>
<organism evidence="1 2">
    <name type="scientific">Escherichia phage ECBP5</name>
    <dbReference type="NCBI Taxonomy" id="1498172"/>
    <lineage>
        <taxon>Viruses</taxon>
        <taxon>Duplodnaviria</taxon>
        <taxon>Heunggongvirae</taxon>
        <taxon>Uroviricota</taxon>
        <taxon>Caudoviricetes</taxon>
        <taxon>Autographivirales</taxon>
        <taxon>Gajwadongvirus</taxon>
        <taxon>Gajwadongvirus ECBP5</taxon>
    </lineage>
</organism>
<dbReference type="EMBL" id="KJ749827">
    <property type="protein sequence ID" value="AID17659.1"/>
    <property type="molecule type" value="Genomic_DNA"/>
</dbReference>
<evidence type="ECO:0000313" key="2">
    <source>
        <dbReference type="Proteomes" id="UP000033808"/>
    </source>
</evidence>
<proteinExistence type="predicted"/>
<dbReference type="GeneID" id="24620908"/>
<name>A0A0F6N5K5_9CAUD</name>
<reference evidence="2" key="1">
    <citation type="submission" date="2014-04" db="EMBL/GenBank/DDBJ databases">
        <title>Complete genome sequence of Escherichia coli phage ECBP5.</title>
        <authorList>
            <person name="Lee J.S."/>
            <person name="Jang H.B."/>
            <person name="Kim K.S."/>
            <person name="Kim T.H."/>
            <person name="Park S.B."/>
            <person name="Nho S.W."/>
            <person name="Yu J.E."/>
            <person name="Yu J.E."/>
            <person name="Im S.P."/>
            <person name="Kim S.W."/>
            <person name="Jung T.S."/>
        </authorList>
    </citation>
    <scope>NUCLEOTIDE SEQUENCE [LARGE SCALE GENOMIC DNA]</scope>
</reference>
<dbReference type="KEGG" id="vg:24620908"/>
<evidence type="ECO:0000313" key="1">
    <source>
        <dbReference type="EMBL" id="AID17659.1"/>
    </source>
</evidence>
<dbReference type="Proteomes" id="UP000033808">
    <property type="component" value="Segment"/>
</dbReference>
<gene>
    <name evidence="1" type="ORF">ECBP5_0005</name>
</gene>
<dbReference type="RefSeq" id="YP_009146376.1">
    <property type="nucleotide sequence ID" value="NC_027330.1"/>
</dbReference>
<reference evidence="1 2" key="2">
    <citation type="journal article" date="2015" name="PLoS ONE">
        <title>Complete Genomic and Lysis-Cassette Characterization of the Novel Phage, KBNP1315, which Infects Avian Pathogenic Escherichia coli (APEC).</title>
        <authorList>
            <person name="Lee J.S."/>
            <person name="Jang H.B."/>
            <person name="Kim K.S."/>
            <person name="Kim T.H."/>
            <person name="Im S.P."/>
            <person name="Kim S.W."/>
            <person name="Lazarte J.M."/>
            <person name="Kim J.S."/>
            <person name="Jung T.S."/>
        </authorList>
    </citation>
    <scope>NUCLEOTIDE SEQUENCE [LARGE SCALE GENOMIC DNA]</scope>
</reference>
<keyword evidence="2" id="KW-1185">Reference proteome</keyword>
<accession>A0A0F6N5K5</accession>
<protein>
    <submittedName>
        <fullName evidence="1">Uncharacterized protein</fullName>
    </submittedName>
</protein>